<dbReference type="InterPro" id="IPR049125">
    <property type="entry name" value="FAN1-like_WH"/>
</dbReference>
<comment type="cofactor">
    <cofactor evidence="9">
        <name>Mg(2+)</name>
        <dbReference type="ChEBI" id="CHEBI:18420"/>
    </cofactor>
    <cofactor evidence="9">
        <name>Mn(2+)</name>
        <dbReference type="ChEBI" id="CHEBI:29035"/>
    </cofactor>
</comment>
<feature type="domain" description="UBZ4-type" evidence="11">
    <location>
        <begin position="72"/>
        <end position="97"/>
    </location>
</feature>
<gene>
    <name evidence="14" type="ORF">CSSPTR1EN2_LOCUS1403</name>
</gene>
<keyword evidence="4" id="KW-0863">Zinc-finger</keyword>
<dbReference type="InterPro" id="IPR014905">
    <property type="entry name" value="HIRAN"/>
</dbReference>
<feature type="region of interest" description="Disordered" evidence="10">
    <location>
        <begin position="121"/>
        <end position="146"/>
    </location>
</feature>
<evidence type="ECO:0000256" key="5">
    <source>
        <dbReference type="ARBA" id="ARBA00022801"/>
    </source>
</evidence>
<dbReference type="Pfam" id="PF21170">
    <property type="entry name" value="FAN1_TPR"/>
    <property type="match status" value="1"/>
</dbReference>
<dbReference type="CDD" id="cd22326">
    <property type="entry name" value="FAN1-like"/>
    <property type="match status" value="1"/>
</dbReference>
<comment type="similarity">
    <text evidence="9">Belongs to the FAN1 family.</text>
</comment>
<keyword evidence="9" id="KW-0539">Nucleus</keyword>
<dbReference type="SMART" id="SM00734">
    <property type="entry name" value="ZnF_Rad18"/>
    <property type="match status" value="1"/>
</dbReference>
<comment type="subcellular location">
    <subcellularLocation>
        <location evidence="9">Nucleus</location>
    </subcellularLocation>
</comment>
<evidence type="ECO:0000313" key="15">
    <source>
        <dbReference type="Proteomes" id="UP001497512"/>
    </source>
</evidence>
<evidence type="ECO:0000259" key="13">
    <source>
        <dbReference type="SMART" id="SM00990"/>
    </source>
</evidence>
<evidence type="ECO:0000256" key="1">
    <source>
        <dbReference type="ARBA" id="ARBA00022722"/>
    </source>
</evidence>
<comment type="function">
    <text evidence="9">Nuclease required for the repair of DNA interstrand cross-links (ICL). Acts as a 5'-3' exonuclease that anchors at a cut end of DNA and cleaves DNA successively at every third nucleotide, allowing to excise an ICL from one strand through flanking incisions.</text>
</comment>
<evidence type="ECO:0000256" key="6">
    <source>
        <dbReference type="ARBA" id="ARBA00022833"/>
    </source>
</evidence>
<dbReference type="InterPro" id="IPR006642">
    <property type="entry name" value="Rad18_UBZ4"/>
</dbReference>
<evidence type="ECO:0000259" key="12">
    <source>
        <dbReference type="SMART" id="SM00910"/>
    </source>
</evidence>
<dbReference type="InterPro" id="IPR033315">
    <property type="entry name" value="Fan1-like"/>
</dbReference>
<keyword evidence="5 9" id="KW-0378">Hydrolase</keyword>
<evidence type="ECO:0000256" key="3">
    <source>
        <dbReference type="ARBA" id="ARBA00022763"/>
    </source>
</evidence>
<keyword evidence="2 9" id="KW-0479">Metal-binding</keyword>
<evidence type="ECO:0000256" key="7">
    <source>
        <dbReference type="ARBA" id="ARBA00022842"/>
    </source>
</evidence>
<keyword evidence="1 9" id="KW-0540">Nuclease</keyword>
<keyword evidence="6" id="KW-0862">Zinc</keyword>
<dbReference type="EC" id="3.1.4.1" evidence="9"/>
<dbReference type="Gene3D" id="3.30.70.2330">
    <property type="match status" value="1"/>
</dbReference>
<dbReference type="InterPro" id="IPR049132">
    <property type="entry name" value="FAN1-like_euk"/>
</dbReference>
<dbReference type="PANTHER" id="PTHR15749:SF4">
    <property type="entry name" value="FANCONI-ASSOCIATED NUCLEASE 1"/>
    <property type="match status" value="1"/>
</dbReference>
<dbReference type="PANTHER" id="PTHR15749">
    <property type="entry name" value="FANCONI-ASSOCIATED NUCLEASE 1"/>
    <property type="match status" value="1"/>
</dbReference>
<name>A0ABP0TB60_9BRYO</name>
<evidence type="ECO:0000256" key="10">
    <source>
        <dbReference type="SAM" id="MobiDB-lite"/>
    </source>
</evidence>
<feature type="domain" description="HIRAN" evidence="12">
    <location>
        <begin position="343"/>
        <end position="437"/>
    </location>
</feature>
<dbReference type="SMART" id="SM00910">
    <property type="entry name" value="HIRAN"/>
    <property type="match status" value="1"/>
</dbReference>
<evidence type="ECO:0000256" key="8">
    <source>
        <dbReference type="ARBA" id="ARBA00023204"/>
    </source>
</evidence>
<protein>
    <recommendedName>
        <fullName evidence="9">Fanconi-associated nuclease</fullName>
        <ecNumber evidence="9">3.1.4.1</ecNumber>
    </recommendedName>
</protein>
<feature type="domain" description="VRR-NUC" evidence="13">
    <location>
        <begin position="959"/>
        <end position="1146"/>
    </location>
</feature>
<evidence type="ECO:0000256" key="4">
    <source>
        <dbReference type="ARBA" id="ARBA00022771"/>
    </source>
</evidence>
<evidence type="ECO:0000256" key="9">
    <source>
        <dbReference type="RuleBase" id="RU365033"/>
    </source>
</evidence>
<keyword evidence="9" id="KW-0464">Manganese</keyword>
<evidence type="ECO:0000256" key="2">
    <source>
        <dbReference type="ARBA" id="ARBA00022723"/>
    </source>
</evidence>
<comment type="catalytic activity">
    <reaction evidence="9">
        <text>Hydrolytically removes 5'-nucleotides successively from the 3'-hydroxy termini of 3'-hydroxy-terminated oligonucleotides.</text>
        <dbReference type="EC" id="3.1.4.1"/>
    </reaction>
</comment>
<keyword evidence="7 9" id="KW-0460">Magnesium</keyword>
<feature type="compositionally biased region" description="Basic and acidic residues" evidence="10">
    <location>
        <begin position="121"/>
        <end position="137"/>
    </location>
</feature>
<keyword evidence="15" id="KW-1185">Reference proteome</keyword>
<dbReference type="Pfam" id="PF08797">
    <property type="entry name" value="HIRAN"/>
    <property type="match status" value="1"/>
</dbReference>
<dbReference type="InterPro" id="IPR049126">
    <property type="entry name" value="FAN1-like_TPR"/>
</dbReference>
<dbReference type="InterPro" id="IPR014883">
    <property type="entry name" value="VRR_NUC"/>
</dbReference>
<evidence type="ECO:0000259" key="11">
    <source>
        <dbReference type="SMART" id="SM00734"/>
    </source>
</evidence>
<keyword evidence="3 9" id="KW-0227">DNA damage</keyword>
<dbReference type="Gene3D" id="3.30.160.60">
    <property type="entry name" value="Classic Zinc Finger"/>
    <property type="match status" value="1"/>
</dbReference>
<keyword evidence="8 9" id="KW-0234">DNA repair</keyword>
<sequence length="1150" mass="128303">MLRGHETLLRLVGKRRKLHPSTLSLSSGAVAVQEHELVCVSTDIVKTSSCAEVKVSFTKIDRADEEAGAWDWVQCPICRKSIQGTDSAINNHVDMCLLWGTKRKSTQLTLFSSLDRIKETSGSDVSKKGKKQNDTEKMTSSYKIRSDPLPSSSCEVEIPWVVEECLESAVPSGGSELVKGSMSGRAEEDAPCTSTTSCNGFLVPHLRKRSNKGEAFTMADGDRGTISFHRNGYKEALPLECVISRGQEESVGPGILPTTTVKPNLEVECSAHLGIWGVETQEAPAMVCTHNCHFRTVSSMPANGAQIAVSEDTIKVKVPAADVENPEREFDGPQRIEEYKHLVGVMQTLIVGRKYNQETVCEGMEVALLRDPENPKDPSAIKVISSNMELMLGHLPRRVAHHLSVLLDKSLVQIKGSVISVPESMFEAVPVKLDCRRKKFEAMYDNLLAKDWHQAVEASLVPSISQSNLRKYQTNFLCLLQTVLDRDSHLFSDDEQAFLSSFKDLSDEAQCLFIHLYQRKGPWFRTSSINYRDVFNVKSASKELCAARYMTLTELTAGVPEKLLREIMEVVNVLELRQLISSAKVKKKSEAAIARREELVDWVISAALQKGQALADGGCSSLAILDMLSEIVGTCICVSDYAAFLFWRLQRLFFLNGEQELSAFLLVDMGMVKYPKYECRRSRPVFATREDLLAYEEALGVAQAMDMALEINDLTKAMGFLERARIHLQMDQARHSSHNGTAPSFLSHFSAAQVYSTVCTLGVSILEREHKYTEAVELLKELLCIRYKSGRRGYWTVRLSTDLDHLGRKEESLQVAEAGVNDSCIRGGDRLALQRRVVRLSKPPRRWRRPSYAKSLERKWEEIQIRGRPLNCTAGLKSRFYGYDGQQCGVEELALQYYASEEGGRWQGMHSEGGVWMTLFGLLMWDILFTDVPDVFQTPFQTAPLDLDTDAFYAARQPMIEARLQDICKGKASEILAQSWSKFCGTLCRGVNWDKYSLEVLQTIVACIRGPGLSAICRLLAVQHGGWTAGMPDLLLWQTYYPQALSTSNKSSCPGCGSHQGRMGEENEIVSFSSKISNPFEGGVGKENGQVLERFQVVKAKTQQFQGEAKLVEVKGPRDRLSDQQHAWIVILLDAGVSVQVCKVLEDVTD</sequence>
<dbReference type="Pfam" id="PF21315">
    <property type="entry name" value="FAN1_HTH"/>
    <property type="match status" value="1"/>
</dbReference>
<accession>A0ABP0TB60</accession>
<organism evidence="14 15">
    <name type="scientific">Sphagnum troendelagicum</name>
    <dbReference type="NCBI Taxonomy" id="128251"/>
    <lineage>
        <taxon>Eukaryota</taxon>
        <taxon>Viridiplantae</taxon>
        <taxon>Streptophyta</taxon>
        <taxon>Embryophyta</taxon>
        <taxon>Bryophyta</taxon>
        <taxon>Sphagnophytina</taxon>
        <taxon>Sphagnopsida</taxon>
        <taxon>Sphagnales</taxon>
        <taxon>Sphagnaceae</taxon>
        <taxon>Sphagnum</taxon>
    </lineage>
</organism>
<reference evidence="14 15" key="1">
    <citation type="submission" date="2024-02" db="EMBL/GenBank/DDBJ databases">
        <authorList>
            <consortium name="ELIXIR-Norway"/>
            <consortium name="Elixir Norway"/>
        </authorList>
    </citation>
    <scope>NUCLEOTIDE SEQUENCE [LARGE SCALE GENOMIC DNA]</scope>
</reference>
<dbReference type="EMBL" id="OZ019893">
    <property type="protein sequence ID" value="CAK9191463.1"/>
    <property type="molecule type" value="Genomic_DNA"/>
</dbReference>
<dbReference type="Proteomes" id="UP001497512">
    <property type="component" value="Chromosome 1"/>
</dbReference>
<proteinExistence type="inferred from homology"/>
<evidence type="ECO:0000313" key="14">
    <source>
        <dbReference type="EMBL" id="CAK9191463.1"/>
    </source>
</evidence>
<dbReference type="SMART" id="SM00990">
    <property type="entry name" value="VRR_NUC"/>
    <property type="match status" value="1"/>
</dbReference>
<dbReference type="Pfam" id="PF08774">
    <property type="entry name" value="VRR_NUC"/>
    <property type="match status" value="2"/>
</dbReference>